<proteinExistence type="predicted"/>
<dbReference type="Gramene" id="rna35276">
    <property type="protein sequence ID" value="RHN50923.1"/>
    <property type="gene ID" value="gene35276"/>
</dbReference>
<dbReference type="InterPro" id="IPR029058">
    <property type="entry name" value="AB_hydrolase_fold"/>
</dbReference>
<dbReference type="EMBL" id="PSQE01000006">
    <property type="protein sequence ID" value="RHN50923.1"/>
    <property type="molecule type" value="Genomic_DNA"/>
</dbReference>
<dbReference type="AlphaFoldDB" id="A0A396HEB2"/>
<name>A0A396HEB2_MEDTR</name>
<dbReference type="PANTHER" id="PTHR11005">
    <property type="entry name" value="LYSOSOMAL ACID LIPASE-RELATED"/>
    <property type="match status" value="1"/>
</dbReference>
<keyword evidence="1" id="KW-0378">Hydrolase</keyword>
<accession>A0A396HEB2</accession>
<dbReference type="GO" id="GO:0004806">
    <property type="term" value="F:triacylglycerol lipase activity"/>
    <property type="evidence" value="ECO:0007669"/>
    <property type="project" value="UniProtKB-EC"/>
</dbReference>
<comment type="caution">
    <text evidence="1">The sequence shown here is derived from an EMBL/GenBank/DDBJ whole genome shotgun (WGS) entry which is preliminary data.</text>
</comment>
<evidence type="ECO:0000313" key="1">
    <source>
        <dbReference type="EMBL" id="RHN50923.1"/>
    </source>
</evidence>
<dbReference type="Proteomes" id="UP000265566">
    <property type="component" value="Chromosome 6"/>
</dbReference>
<dbReference type="EC" id="3.1.1.3" evidence="1"/>
<reference evidence="1" key="1">
    <citation type="journal article" date="2018" name="Nat. Plants">
        <title>Whole-genome landscape of Medicago truncatula symbiotic genes.</title>
        <authorList>
            <person name="Pecrix Y."/>
            <person name="Gamas P."/>
            <person name="Carrere S."/>
        </authorList>
    </citation>
    <scope>NUCLEOTIDE SEQUENCE</scope>
    <source>
        <tissue evidence="1">Leaves</tissue>
    </source>
</reference>
<organism evidence="1">
    <name type="scientific">Medicago truncatula</name>
    <name type="common">Barrel medic</name>
    <name type="synonym">Medicago tribuloides</name>
    <dbReference type="NCBI Taxonomy" id="3880"/>
    <lineage>
        <taxon>Eukaryota</taxon>
        <taxon>Viridiplantae</taxon>
        <taxon>Streptophyta</taxon>
        <taxon>Embryophyta</taxon>
        <taxon>Tracheophyta</taxon>
        <taxon>Spermatophyta</taxon>
        <taxon>Magnoliopsida</taxon>
        <taxon>eudicotyledons</taxon>
        <taxon>Gunneridae</taxon>
        <taxon>Pentapetalae</taxon>
        <taxon>rosids</taxon>
        <taxon>fabids</taxon>
        <taxon>Fabales</taxon>
        <taxon>Fabaceae</taxon>
        <taxon>Papilionoideae</taxon>
        <taxon>50 kb inversion clade</taxon>
        <taxon>NPAAA clade</taxon>
        <taxon>Hologalegina</taxon>
        <taxon>IRL clade</taxon>
        <taxon>Trifolieae</taxon>
        <taxon>Medicago</taxon>
    </lineage>
</organism>
<protein>
    <submittedName>
        <fullName evidence="1">Putative triacylglycerol lipase</fullName>
        <ecNumber evidence="1">3.1.1.3</ecNumber>
    </submittedName>
</protein>
<dbReference type="Gene3D" id="3.40.50.1820">
    <property type="entry name" value="alpha/beta hydrolase"/>
    <property type="match status" value="1"/>
</dbReference>
<gene>
    <name evidence="1" type="ORF">MtrunA17_Chr6g0462821</name>
</gene>
<sequence length="66" mass="7271">MDGVIWLLNSPDESLPFILADSGFDVWLVSGRGSKYSSHISLTPNDLVVLYSMINLSSLPLEIPHI</sequence>